<evidence type="ECO:0000313" key="4">
    <source>
        <dbReference type="Proteomes" id="UP001596545"/>
    </source>
</evidence>
<feature type="domain" description="Glycosyltransferase subfamily 4-like N-terminal" evidence="2">
    <location>
        <begin position="15"/>
        <end position="175"/>
    </location>
</feature>
<proteinExistence type="predicted"/>
<dbReference type="GO" id="GO:0016757">
    <property type="term" value="F:glycosyltransferase activity"/>
    <property type="evidence" value="ECO:0007669"/>
    <property type="project" value="UniProtKB-KW"/>
</dbReference>
<protein>
    <submittedName>
        <fullName evidence="3">Glycosyltransferase family 4 protein</fullName>
        <ecNumber evidence="3">2.4.-.-</ecNumber>
    </submittedName>
</protein>
<dbReference type="InterPro" id="IPR001296">
    <property type="entry name" value="Glyco_trans_1"/>
</dbReference>
<dbReference type="Pfam" id="PF00534">
    <property type="entry name" value="Glycos_transf_1"/>
    <property type="match status" value="1"/>
</dbReference>
<dbReference type="Gene3D" id="3.40.50.2000">
    <property type="entry name" value="Glycogen Phosphorylase B"/>
    <property type="match status" value="2"/>
</dbReference>
<gene>
    <name evidence="3" type="ORF">ACFQMF_06215</name>
</gene>
<comment type="caution">
    <text evidence="3">The sequence shown here is derived from an EMBL/GenBank/DDBJ whole genome shotgun (WGS) entry which is preliminary data.</text>
</comment>
<feature type="domain" description="Glycosyl transferase family 1" evidence="1">
    <location>
        <begin position="179"/>
        <end position="296"/>
    </location>
</feature>
<evidence type="ECO:0000313" key="3">
    <source>
        <dbReference type="EMBL" id="MFC7324175.1"/>
    </source>
</evidence>
<dbReference type="InterPro" id="IPR050194">
    <property type="entry name" value="Glycosyltransferase_grp1"/>
</dbReference>
<accession>A0ABD6AJX2</accession>
<evidence type="ECO:0000259" key="1">
    <source>
        <dbReference type="Pfam" id="PF00534"/>
    </source>
</evidence>
<evidence type="ECO:0000259" key="2">
    <source>
        <dbReference type="Pfam" id="PF13439"/>
    </source>
</evidence>
<sequence>MKVLFVTHRYPPRTGGVETHVREIATRLADRGHNVTAFSADAGDDLSARTSSKGVRIRRFRSLNPGESFYLAPQMAVAVRRTNADVVHAHNYHAFPLFFAAVGVTDERFVATTHYHGKSANGVRNTLLSGYRPFGRWAVRQADDVIAVSEWERTRVREDFGLEATVIPNGVDVDRFASASREERKRPYLLCVGRLEEYKGVQHVIRTLAELPEYSLLVAGSGPFREELERIAREIGVSDRVEFLGYVDEERLPRLYAGARVFVSMSSFEAYGMTVAEALAAGTPCVVRKAAALEDWTSHDGCVGVEDPDPVAVANCVRTAAERRVVSDDIPTWETVTDEVADRYGVGNTPRERGA</sequence>
<dbReference type="SUPFAM" id="SSF53756">
    <property type="entry name" value="UDP-Glycosyltransferase/glycogen phosphorylase"/>
    <property type="match status" value="1"/>
</dbReference>
<keyword evidence="3" id="KW-0808">Transferase</keyword>
<name>A0ABD6AJX2_9EURY</name>
<keyword evidence="3" id="KW-0328">Glycosyltransferase</keyword>
<dbReference type="EMBL" id="JBHTBL010000005">
    <property type="protein sequence ID" value="MFC7324175.1"/>
    <property type="molecule type" value="Genomic_DNA"/>
</dbReference>
<dbReference type="Pfam" id="PF13439">
    <property type="entry name" value="Glyco_transf_4"/>
    <property type="match status" value="1"/>
</dbReference>
<dbReference type="PANTHER" id="PTHR45947">
    <property type="entry name" value="SULFOQUINOVOSYL TRANSFERASE SQD2"/>
    <property type="match status" value="1"/>
</dbReference>
<dbReference type="RefSeq" id="WP_256409275.1">
    <property type="nucleotide sequence ID" value="NZ_JANHDN010000005.1"/>
</dbReference>
<dbReference type="EC" id="2.4.-.-" evidence="3"/>
<dbReference type="Proteomes" id="UP001596545">
    <property type="component" value="Unassembled WGS sequence"/>
</dbReference>
<dbReference type="AlphaFoldDB" id="A0ABD6AJX2"/>
<keyword evidence="4" id="KW-1185">Reference proteome</keyword>
<organism evidence="3 4">
    <name type="scientific">Halorubrum rutilum</name>
    <dbReference type="NCBI Taxonomy" id="1364933"/>
    <lineage>
        <taxon>Archaea</taxon>
        <taxon>Methanobacteriati</taxon>
        <taxon>Methanobacteriota</taxon>
        <taxon>Stenosarchaea group</taxon>
        <taxon>Halobacteria</taxon>
        <taxon>Halobacteriales</taxon>
        <taxon>Haloferacaceae</taxon>
        <taxon>Halorubrum</taxon>
    </lineage>
</organism>
<reference evidence="3 4" key="1">
    <citation type="journal article" date="2019" name="Int. J. Syst. Evol. Microbiol.">
        <title>The Global Catalogue of Microorganisms (GCM) 10K type strain sequencing project: providing services to taxonomists for standard genome sequencing and annotation.</title>
        <authorList>
            <consortium name="The Broad Institute Genomics Platform"/>
            <consortium name="The Broad Institute Genome Sequencing Center for Infectious Disease"/>
            <person name="Wu L."/>
            <person name="Ma J."/>
        </authorList>
    </citation>
    <scope>NUCLEOTIDE SEQUENCE [LARGE SCALE GENOMIC DNA]</scope>
    <source>
        <strain evidence="3 4">CGMCC 1.12554</strain>
    </source>
</reference>
<dbReference type="PANTHER" id="PTHR45947:SF3">
    <property type="entry name" value="SULFOQUINOVOSYL TRANSFERASE SQD2"/>
    <property type="match status" value="1"/>
</dbReference>
<dbReference type="InterPro" id="IPR028098">
    <property type="entry name" value="Glyco_trans_4-like_N"/>
</dbReference>
<dbReference type="CDD" id="cd03801">
    <property type="entry name" value="GT4_PimA-like"/>
    <property type="match status" value="1"/>
</dbReference>